<proteinExistence type="predicted"/>
<sequence>MLPNDAFWSITVYGSDAFTNSDNASISEGMAEMNEYGTVTVYFGSAEACGADKPNRIDITDGWNFLLRVCRPGQEVLDRAYVLPEVEEVAS</sequence>
<dbReference type="Pfam" id="PF06742">
    <property type="entry name" value="DUF1214"/>
    <property type="match status" value="1"/>
</dbReference>
<keyword evidence="3" id="KW-1185">Reference proteome</keyword>
<evidence type="ECO:0000313" key="3">
    <source>
        <dbReference type="Proteomes" id="UP001166191"/>
    </source>
</evidence>
<protein>
    <submittedName>
        <fullName evidence="2">DUF1214 domain-containing protein</fullName>
    </submittedName>
</protein>
<accession>A0ABS6AMI2</accession>
<dbReference type="Proteomes" id="UP001166191">
    <property type="component" value="Unassembled WGS sequence"/>
</dbReference>
<evidence type="ECO:0000313" key="2">
    <source>
        <dbReference type="EMBL" id="MBU3031799.1"/>
    </source>
</evidence>
<gene>
    <name evidence="2" type="ORF">KNW02_16965</name>
</gene>
<feature type="domain" description="DUF1214" evidence="1">
    <location>
        <begin position="3"/>
        <end position="73"/>
    </location>
</feature>
<dbReference type="InterPro" id="IPR010621">
    <property type="entry name" value="DUF1214"/>
</dbReference>
<reference evidence="2" key="1">
    <citation type="submission" date="2021-06" db="EMBL/GenBank/DDBJ databases">
        <title>Paracoccus bacterium XHP0099 sp. nov., isolated from the surface waters of the Yellow Sea.</title>
        <authorList>
            <person name="Xue H."/>
            <person name="Zhang D."/>
        </authorList>
    </citation>
    <scope>NUCLEOTIDE SEQUENCE</scope>
    <source>
        <strain evidence="2">XHP0099</strain>
    </source>
</reference>
<dbReference type="EMBL" id="JAHKNG010000041">
    <property type="protein sequence ID" value="MBU3031799.1"/>
    <property type="molecule type" value="Genomic_DNA"/>
</dbReference>
<dbReference type="RefSeq" id="WP_216034419.1">
    <property type="nucleotide sequence ID" value="NZ_JAHKNG010000041.1"/>
</dbReference>
<organism evidence="2 3">
    <name type="scientific">Paracoccus marinaquae</name>
    <dbReference type="NCBI Taxonomy" id="2841926"/>
    <lineage>
        <taxon>Bacteria</taxon>
        <taxon>Pseudomonadati</taxon>
        <taxon>Pseudomonadota</taxon>
        <taxon>Alphaproteobacteria</taxon>
        <taxon>Rhodobacterales</taxon>
        <taxon>Paracoccaceae</taxon>
        <taxon>Paracoccus</taxon>
    </lineage>
</organism>
<evidence type="ECO:0000259" key="1">
    <source>
        <dbReference type="Pfam" id="PF06742"/>
    </source>
</evidence>
<comment type="caution">
    <text evidence="2">The sequence shown here is derived from an EMBL/GenBank/DDBJ whole genome shotgun (WGS) entry which is preliminary data.</text>
</comment>
<name>A0ABS6AMI2_9RHOB</name>